<dbReference type="InterPro" id="IPR014284">
    <property type="entry name" value="RNA_pol_sigma-70_dom"/>
</dbReference>
<dbReference type="RefSeq" id="WP_149432312.1">
    <property type="nucleotide sequence ID" value="NZ_VLNY01000013.1"/>
</dbReference>
<dbReference type="InterPro" id="IPR013324">
    <property type="entry name" value="RNA_pol_sigma_r3/r4-like"/>
</dbReference>
<dbReference type="Gene3D" id="1.10.10.10">
    <property type="entry name" value="Winged helix-like DNA-binding domain superfamily/Winged helix DNA-binding domain"/>
    <property type="match status" value="1"/>
</dbReference>
<dbReference type="PANTHER" id="PTHR43133:SF53">
    <property type="entry name" value="ECF RNA POLYMERASE SIGMA-E FACTOR"/>
    <property type="match status" value="1"/>
</dbReference>
<dbReference type="Pfam" id="PF08281">
    <property type="entry name" value="Sigma70_r4_2"/>
    <property type="match status" value="1"/>
</dbReference>
<gene>
    <name evidence="8" type="ORF">FOY51_21425</name>
</gene>
<dbReference type="NCBIfam" id="TIGR02937">
    <property type="entry name" value="sigma70-ECF"/>
    <property type="match status" value="1"/>
</dbReference>
<dbReference type="InterPro" id="IPR007627">
    <property type="entry name" value="RNA_pol_sigma70_r2"/>
</dbReference>
<evidence type="ECO:0000313" key="9">
    <source>
        <dbReference type="Proteomes" id="UP000322244"/>
    </source>
</evidence>
<dbReference type="InterPro" id="IPR013249">
    <property type="entry name" value="RNA_pol_sigma70_r4_t2"/>
</dbReference>
<evidence type="ECO:0000256" key="1">
    <source>
        <dbReference type="ARBA" id="ARBA00010641"/>
    </source>
</evidence>
<name>A0A5A7S431_9NOCA</name>
<keyword evidence="4" id="KW-0238">DNA-binding</keyword>
<dbReference type="CDD" id="cd06171">
    <property type="entry name" value="Sigma70_r4"/>
    <property type="match status" value="1"/>
</dbReference>
<dbReference type="InterPro" id="IPR036388">
    <property type="entry name" value="WH-like_DNA-bd_sf"/>
</dbReference>
<dbReference type="PANTHER" id="PTHR43133">
    <property type="entry name" value="RNA POLYMERASE ECF-TYPE SIGMA FACTO"/>
    <property type="match status" value="1"/>
</dbReference>
<evidence type="ECO:0000259" key="6">
    <source>
        <dbReference type="Pfam" id="PF04542"/>
    </source>
</evidence>
<dbReference type="GO" id="GO:0003677">
    <property type="term" value="F:DNA binding"/>
    <property type="evidence" value="ECO:0007669"/>
    <property type="project" value="UniProtKB-KW"/>
</dbReference>
<dbReference type="Proteomes" id="UP000322244">
    <property type="component" value="Unassembled WGS sequence"/>
</dbReference>
<comment type="similarity">
    <text evidence="1">Belongs to the sigma-70 factor family. ECF subfamily.</text>
</comment>
<protein>
    <submittedName>
        <fullName evidence="8">Sigma-70 family RNA polymerase sigma factor</fullName>
    </submittedName>
</protein>
<dbReference type="SUPFAM" id="SSF88659">
    <property type="entry name" value="Sigma3 and sigma4 domains of RNA polymerase sigma factors"/>
    <property type="match status" value="1"/>
</dbReference>
<proteinExistence type="inferred from homology"/>
<reference evidence="8 9" key="1">
    <citation type="submission" date="2019-07" db="EMBL/GenBank/DDBJ databases">
        <title>Rhodococcus cavernicolus sp. nov., isolated from a cave.</title>
        <authorList>
            <person name="Lee S.D."/>
        </authorList>
    </citation>
    <scope>NUCLEOTIDE SEQUENCE [LARGE SCALE GENOMIC DNA]</scope>
    <source>
        <strain evidence="8 9">C1-24</strain>
    </source>
</reference>
<dbReference type="Gene3D" id="1.10.1740.10">
    <property type="match status" value="1"/>
</dbReference>
<evidence type="ECO:0000313" key="8">
    <source>
        <dbReference type="EMBL" id="KAA0020161.1"/>
    </source>
</evidence>
<dbReference type="InterPro" id="IPR039425">
    <property type="entry name" value="RNA_pol_sigma-70-like"/>
</dbReference>
<evidence type="ECO:0000256" key="5">
    <source>
        <dbReference type="ARBA" id="ARBA00023163"/>
    </source>
</evidence>
<dbReference type="EMBL" id="VLNY01000013">
    <property type="protein sequence ID" value="KAA0020161.1"/>
    <property type="molecule type" value="Genomic_DNA"/>
</dbReference>
<organism evidence="8 9">
    <name type="scientific">Antrihabitans cavernicola</name>
    <dbReference type="NCBI Taxonomy" id="2495913"/>
    <lineage>
        <taxon>Bacteria</taxon>
        <taxon>Bacillati</taxon>
        <taxon>Actinomycetota</taxon>
        <taxon>Actinomycetes</taxon>
        <taxon>Mycobacteriales</taxon>
        <taxon>Nocardiaceae</taxon>
        <taxon>Antrihabitans</taxon>
    </lineage>
</organism>
<keyword evidence="5" id="KW-0804">Transcription</keyword>
<feature type="domain" description="RNA polymerase sigma-70 region 2" evidence="6">
    <location>
        <begin position="31"/>
        <end position="86"/>
    </location>
</feature>
<dbReference type="GO" id="GO:0006352">
    <property type="term" value="P:DNA-templated transcription initiation"/>
    <property type="evidence" value="ECO:0007669"/>
    <property type="project" value="InterPro"/>
</dbReference>
<dbReference type="Pfam" id="PF04542">
    <property type="entry name" value="Sigma70_r2"/>
    <property type="match status" value="1"/>
</dbReference>
<evidence type="ECO:0000259" key="7">
    <source>
        <dbReference type="Pfam" id="PF08281"/>
    </source>
</evidence>
<keyword evidence="9" id="KW-1185">Reference proteome</keyword>
<dbReference type="SUPFAM" id="SSF88946">
    <property type="entry name" value="Sigma2 domain of RNA polymerase sigma factors"/>
    <property type="match status" value="1"/>
</dbReference>
<evidence type="ECO:0000256" key="4">
    <source>
        <dbReference type="ARBA" id="ARBA00023125"/>
    </source>
</evidence>
<dbReference type="AlphaFoldDB" id="A0A5A7S431"/>
<feature type="domain" description="RNA polymerase sigma factor 70 region 4 type 2" evidence="7">
    <location>
        <begin position="147"/>
        <end position="196"/>
    </location>
</feature>
<dbReference type="OrthoDB" id="5244716at2"/>
<keyword evidence="3" id="KW-0731">Sigma factor</keyword>
<accession>A0A5A7S431</accession>
<evidence type="ECO:0000256" key="3">
    <source>
        <dbReference type="ARBA" id="ARBA00023082"/>
    </source>
</evidence>
<keyword evidence="2" id="KW-0805">Transcription regulation</keyword>
<sequence>MPDLASDDTLLTRLRARDERAFEAIVDSWSGGMARVARNFVSTHESAAEVVQDTWLAVIHGLDTFEGRSSLKTWVFRILINTAKRRGSNEYRTTPMSSLVDDEGVGPTVDPARFRSEGESYPHHWRELPLPWPSPEQRVLDGELRARVVDAVNRLPARQAAVITLRDIEGYDSGEVCDLLDISAANQRVLLHRARAFARGRIEEYVMAVAAGEGSVTA</sequence>
<comment type="caution">
    <text evidence="8">The sequence shown here is derived from an EMBL/GenBank/DDBJ whole genome shotgun (WGS) entry which is preliminary data.</text>
</comment>
<dbReference type="GO" id="GO:0016987">
    <property type="term" value="F:sigma factor activity"/>
    <property type="evidence" value="ECO:0007669"/>
    <property type="project" value="UniProtKB-KW"/>
</dbReference>
<dbReference type="InterPro" id="IPR013325">
    <property type="entry name" value="RNA_pol_sigma_r2"/>
</dbReference>
<evidence type="ECO:0000256" key="2">
    <source>
        <dbReference type="ARBA" id="ARBA00023015"/>
    </source>
</evidence>